<dbReference type="SUPFAM" id="SSF53474">
    <property type="entry name" value="alpha/beta-Hydrolases"/>
    <property type="match status" value="1"/>
</dbReference>
<accession>A0ABU9CLQ0</accession>
<protein>
    <submittedName>
        <fullName evidence="2">Permease</fullName>
    </submittedName>
</protein>
<dbReference type="Proteomes" id="UP001365405">
    <property type="component" value="Unassembled WGS sequence"/>
</dbReference>
<reference evidence="2 3" key="1">
    <citation type="submission" date="2024-04" db="EMBL/GenBank/DDBJ databases">
        <title>Novel species of the genus Ideonella isolated from streams.</title>
        <authorList>
            <person name="Lu H."/>
        </authorList>
    </citation>
    <scope>NUCLEOTIDE SEQUENCE [LARGE SCALE GENOMIC DNA]</scope>
    <source>
        <strain evidence="2 3">DXS22W</strain>
    </source>
</reference>
<evidence type="ECO:0000256" key="1">
    <source>
        <dbReference type="SAM" id="Phobius"/>
    </source>
</evidence>
<dbReference type="PANTHER" id="PTHR37946">
    <property type="entry name" value="SLL1969 PROTEIN"/>
    <property type="match status" value="1"/>
</dbReference>
<name>A0ABU9CLQ0_9BURK</name>
<feature type="transmembrane region" description="Helical" evidence="1">
    <location>
        <begin position="21"/>
        <end position="38"/>
    </location>
</feature>
<sequence length="319" mass="34486">MTPPMPIANPTLARLQRAISLAWAVALLVCLAAVQIFGPSPARWSLFTLLLLGHAFVLGIEFMLATAINRRNATPPATTGQLLHAWLTESLAAPVVFLWRQPWRSNAPADHLPADAQGRTGVLLVHGFVCNRGLWRPWLLRLRQRNVPFIAVNLAPVFGSIDDMLPVIEAAVQRLQAHTGRAPVVVAHSMGGLVLRRWRAQPGHAGRVGAVLTLGTPHHGTWLARWAFSRNGVQMRLGSPWLRHLQALEQAHGAAGHAGFTCFHSHCDNIVFPASSATLPGARNVHLAGVPHVHMAAHPAPWAALLQALDAAQDGATDR</sequence>
<dbReference type="PANTHER" id="PTHR37946:SF1">
    <property type="entry name" value="SLL1969 PROTEIN"/>
    <property type="match status" value="1"/>
</dbReference>
<feature type="transmembrane region" description="Helical" evidence="1">
    <location>
        <begin position="44"/>
        <end position="64"/>
    </location>
</feature>
<dbReference type="RefSeq" id="WP_341412423.1">
    <property type="nucleotide sequence ID" value="NZ_JBBUTH010000010.1"/>
</dbReference>
<keyword evidence="1" id="KW-0472">Membrane</keyword>
<organism evidence="2 3">
    <name type="scientific">Pseudaquabacterium inlustre</name>
    <dbReference type="NCBI Taxonomy" id="2984192"/>
    <lineage>
        <taxon>Bacteria</taxon>
        <taxon>Pseudomonadati</taxon>
        <taxon>Pseudomonadota</taxon>
        <taxon>Betaproteobacteria</taxon>
        <taxon>Burkholderiales</taxon>
        <taxon>Sphaerotilaceae</taxon>
        <taxon>Pseudaquabacterium</taxon>
    </lineage>
</organism>
<comment type="caution">
    <text evidence="2">The sequence shown here is derived from an EMBL/GenBank/DDBJ whole genome shotgun (WGS) entry which is preliminary data.</text>
</comment>
<evidence type="ECO:0000313" key="2">
    <source>
        <dbReference type="EMBL" id="MEK8052701.1"/>
    </source>
</evidence>
<dbReference type="Gene3D" id="3.40.50.1820">
    <property type="entry name" value="alpha/beta hydrolase"/>
    <property type="match status" value="1"/>
</dbReference>
<evidence type="ECO:0000313" key="3">
    <source>
        <dbReference type="Proteomes" id="UP001365405"/>
    </source>
</evidence>
<dbReference type="EMBL" id="JBBUTH010000010">
    <property type="protein sequence ID" value="MEK8052701.1"/>
    <property type="molecule type" value="Genomic_DNA"/>
</dbReference>
<keyword evidence="1" id="KW-0812">Transmembrane</keyword>
<proteinExistence type="predicted"/>
<keyword evidence="3" id="KW-1185">Reference proteome</keyword>
<gene>
    <name evidence="2" type="ORF">AACH10_20795</name>
</gene>
<dbReference type="InterPro" id="IPR029058">
    <property type="entry name" value="AB_hydrolase_fold"/>
</dbReference>
<keyword evidence="1" id="KW-1133">Transmembrane helix</keyword>